<keyword evidence="7" id="KW-1185">Reference proteome</keyword>
<dbReference type="Gene3D" id="3.20.20.140">
    <property type="entry name" value="Metal-dependent hydrolases"/>
    <property type="match status" value="1"/>
</dbReference>
<evidence type="ECO:0000256" key="1">
    <source>
        <dbReference type="ARBA" id="ARBA00010716"/>
    </source>
</evidence>
<dbReference type="AlphaFoldDB" id="A0AAJ1EZS5"/>
<dbReference type="EMBL" id="JAKUDL010000001">
    <property type="protein sequence ID" value="MCH4293613.1"/>
    <property type="molecule type" value="Genomic_DNA"/>
</dbReference>
<evidence type="ECO:0000256" key="2">
    <source>
        <dbReference type="ARBA" id="ARBA00022723"/>
    </source>
</evidence>
<feature type="domain" description="Amidohydrolase-related" evidence="5">
    <location>
        <begin position="91"/>
        <end position="407"/>
    </location>
</feature>
<dbReference type="InterPro" id="IPR003764">
    <property type="entry name" value="GlcNAc_6-P_deAcase"/>
</dbReference>
<dbReference type="GO" id="GO:0006046">
    <property type="term" value="P:N-acetylglucosamine catabolic process"/>
    <property type="evidence" value="ECO:0007669"/>
    <property type="project" value="TreeGrafter"/>
</dbReference>
<evidence type="ECO:0000256" key="4">
    <source>
        <dbReference type="ARBA" id="ARBA00023277"/>
    </source>
</evidence>
<dbReference type="InterPro" id="IPR006680">
    <property type="entry name" value="Amidohydro-rel"/>
</dbReference>
<dbReference type="NCBIfam" id="TIGR00221">
    <property type="entry name" value="nagA"/>
    <property type="match status" value="1"/>
</dbReference>
<keyword evidence="3 6" id="KW-0378">Hydrolase</keyword>
<protein>
    <submittedName>
        <fullName evidence="6">N-acetylglucosamine-6-phosphate deacetylase</fullName>
        <ecNumber evidence="6">3.5.1.25</ecNumber>
    </submittedName>
</protein>
<comment type="similarity">
    <text evidence="1">Belongs to the metallo-dependent hydrolases superfamily. NagA family.</text>
</comment>
<dbReference type="Proteomes" id="UP001297581">
    <property type="component" value="Unassembled WGS sequence"/>
</dbReference>
<evidence type="ECO:0000313" key="7">
    <source>
        <dbReference type="Proteomes" id="UP001297581"/>
    </source>
</evidence>
<keyword evidence="2" id="KW-0479">Metal-binding</keyword>
<evidence type="ECO:0000313" key="6">
    <source>
        <dbReference type="EMBL" id="MCH4293613.1"/>
    </source>
</evidence>
<accession>A0AAJ1EZS5</accession>
<dbReference type="GO" id="GO:0046872">
    <property type="term" value="F:metal ion binding"/>
    <property type="evidence" value="ECO:0007669"/>
    <property type="project" value="UniProtKB-KW"/>
</dbReference>
<dbReference type="InterPro" id="IPR032466">
    <property type="entry name" value="Metal_Hydrolase"/>
</dbReference>
<reference evidence="6 7" key="1">
    <citation type="submission" date="2022-02" db="EMBL/GenBank/DDBJ databases">
        <title>The genome sequence of Shewanella sp. 3B26.</title>
        <authorList>
            <person name="Du J."/>
        </authorList>
    </citation>
    <scope>NUCLEOTIDE SEQUENCE [LARGE SCALE GENOMIC DNA]</scope>
    <source>
        <strain evidence="6 7">3B26</strain>
    </source>
</reference>
<dbReference type="PANTHER" id="PTHR11113">
    <property type="entry name" value="N-ACETYLGLUCOSAMINE-6-PHOSPHATE DEACETYLASE"/>
    <property type="match status" value="1"/>
</dbReference>
<dbReference type="InterPro" id="IPR011059">
    <property type="entry name" value="Metal-dep_hydrolase_composite"/>
</dbReference>
<dbReference type="PANTHER" id="PTHR11113:SF14">
    <property type="entry name" value="N-ACETYLGLUCOSAMINE-6-PHOSPHATE DEACETYLASE"/>
    <property type="match status" value="1"/>
</dbReference>
<evidence type="ECO:0000256" key="3">
    <source>
        <dbReference type="ARBA" id="ARBA00022801"/>
    </source>
</evidence>
<dbReference type="Pfam" id="PF01979">
    <property type="entry name" value="Amidohydro_1"/>
    <property type="match status" value="1"/>
</dbReference>
<name>A0AAJ1EZS5_9GAMM</name>
<evidence type="ECO:0000259" key="5">
    <source>
        <dbReference type="Pfam" id="PF01979"/>
    </source>
</evidence>
<dbReference type="RefSeq" id="WP_240590106.1">
    <property type="nucleotide sequence ID" value="NZ_JAKUDL010000001.1"/>
</dbReference>
<dbReference type="EC" id="3.5.1.25" evidence="6"/>
<dbReference type="SUPFAM" id="SSF51556">
    <property type="entry name" value="Metallo-dependent hydrolases"/>
    <property type="match status" value="1"/>
</dbReference>
<proteinExistence type="inferred from homology"/>
<comment type="caution">
    <text evidence="6">The sequence shown here is derived from an EMBL/GenBank/DDBJ whole genome shotgun (WGS) entry which is preliminary data.</text>
</comment>
<gene>
    <name evidence="6" type="primary">nagA</name>
    <name evidence="6" type="ORF">MJ923_04750</name>
</gene>
<sequence>MSANATENALHNLADNTRSDALAKGTVEFWLNPAIAFIGKEMTPVISPWIGIGAGIIQAIEQTAPASDSGSGSGSGPASDPATPCYSFAGTLTPALIDTQVNGGGGVLFNQQPTVAALETMTCTHGRFGSGALLPTVISDDIGPMADALQAVVDARHQGNGMLVGIHFEGPHLGSDKRGCHSEAKLRALGEDEFNLYLKAKDELGCCLVTLAPERVDAVDIRRLTEAGILVSLGHSNASFAKASAAIAAGASGFTHLFNGMSGIAGREPGMVGAALLHDTVYAGIIFDGEHLHPASAQLAFRQLGRQLMLVTDAMGPAGTEETDFDFFGGKVRRDGMALKDEAGSLAGSVLTMTGALRYAVQTLGIDFTDALAMASSSPAAFLGLGDRGHISVGARADLLALDNGLHQLHRWQGGRLVAGAEPGADVAQGI</sequence>
<dbReference type="Gene3D" id="2.30.40.10">
    <property type="entry name" value="Urease, subunit C, domain 1"/>
    <property type="match status" value="1"/>
</dbReference>
<dbReference type="GO" id="GO:0008448">
    <property type="term" value="F:N-acetylglucosamine-6-phosphate deacetylase activity"/>
    <property type="evidence" value="ECO:0007669"/>
    <property type="project" value="UniProtKB-EC"/>
</dbReference>
<keyword evidence="4" id="KW-0119">Carbohydrate metabolism</keyword>
<organism evidence="6 7">
    <name type="scientific">Shewanella zhuhaiensis</name>
    <dbReference type="NCBI Taxonomy" id="2919576"/>
    <lineage>
        <taxon>Bacteria</taxon>
        <taxon>Pseudomonadati</taxon>
        <taxon>Pseudomonadota</taxon>
        <taxon>Gammaproteobacteria</taxon>
        <taxon>Alteromonadales</taxon>
        <taxon>Shewanellaceae</taxon>
        <taxon>Shewanella</taxon>
    </lineage>
</organism>